<evidence type="ECO:0008006" key="6">
    <source>
        <dbReference type="Google" id="ProtNLM"/>
    </source>
</evidence>
<evidence type="ECO:0000313" key="4">
    <source>
        <dbReference type="EMBL" id="KAF2075691.1"/>
    </source>
</evidence>
<comment type="caution">
    <text evidence="4">The sequence shown here is derived from an EMBL/GenBank/DDBJ whole genome shotgun (WGS) entry which is preliminary data.</text>
</comment>
<dbReference type="SMART" id="SM00174">
    <property type="entry name" value="RHO"/>
    <property type="match status" value="1"/>
</dbReference>
<dbReference type="NCBIfam" id="TIGR00231">
    <property type="entry name" value="small_GTP"/>
    <property type="match status" value="1"/>
</dbReference>
<dbReference type="PROSITE" id="PS51419">
    <property type="entry name" value="RAB"/>
    <property type="match status" value="1"/>
</dbReference>
<dbReference type="CDD" id="cd00154">
    <property type="entry name" value="Rab"/>
    <property type="match status" value="1"/>
</dbReference>
<dbReference type="FunFam" id="3.40.50.300:FF:001447">
    <property type="entry name" value="Ras-related protein Rab-1B"/>
    <property type="match status" value="1"/>
</dbReference>
<proteinExistence type="inferred from homology"/>
<accession>A0A8J4UUN5</accession>
<dbReference type="SUPFAM" id="SSF52540">
    <property type="entry name" value="P-loop containing nucleoside triphosphate hydrolases"/>
    <property type="match status" value="1"/>
</dbReference>
<dbReference type="Gene3D" id="3.40.50.300">
    <property type="entry name" value="P-loop containing nucleotide triphosphate hydrolases"/>
    <property type="match status" value="1"/>
</dbReference>
<keyword evidence="3" id="KW-0342">GTP-binding</keyword>
<sequence length="199" mass="23463">MQEREKERVYLKFIFLGASKSGKTSIIRRYIENKYSEHLYYTATIPADYRTRFIQDIDPNKTLFLQVWDKYTGERFGFIPPDFFKYVNASFIVFDITNRDSFNYVKEEITRIPHDEPNQYRELYIVGNKSDLESHRVINRDEANQLAQDNAAKYIEVSAKDNINVYQSFDEIAKSLFFKKINDPSSFPPSPPSSFCTIL</sequence>
<dbReference type="PRINTS" id="PR00449">
    <property type="entry name" value="RASTRNSFRMNG"/>
</dbReference>
<evidence type="ECO:0000256" key="2">
    <source>
        <dbReference type="ARBA" id="ARBA00022741"/>
    </source>
</evidence>
<dbReference type="AlphaFoldDB" id="A0A8J4UUN5"/>
<dbReference type="Pfam" id="PF00071">
    <property type="entry name" value="Ras"/>
    <property type="match status" value="1"/>
</dbReference>
<dbReference type="Proteomes" id="UP000695562">
    <property type="component" value="Unassembled WGS sequence"/>
</dbReference>
<dbReference type="SMART" id="SM00173">
    <property type="entry name" value="RAS"/>
    <property type="match status" value="1"/>
</dbReference>
<dbReference type="GO" id="GO:0003924">
    <property type="term" value="F:GTPase activity"/>
    <property type="evidence" value="ECO:0007669"/>
    <property type="project" value="InterPro"/>
</dbReference>
<dbReference type="GO" id="GO:0005525">
    <property type="term" value="F:GTP binding"/>
    <property type="evidence" value="ECO:0007669"/>
    <property type="project" value="UniProtKB-KW"/>
</dbReference>
<comment type="similarity">
    <text evidence="1">Belongs to the small GTPase superfamily. Rab family.</text>
</comment>
<keyword evidence="2" id="KW-0547">Nucleotide-binding</keyword>
<protein>
    <recommendedName>
        <fullName evidence="6">Rab GTPase</fullName>
    </recommendedName>
</protein>
<dbReference type="InterPro" id="IPR001806">
    <property type="entry name" value="Small_GTPase"/>
</dbReference>
<evidence type="ECO:0000313" key="5">
    <source>
        <dbReference type="Proteomes" id="UP000695562"/>
    </source>
</evidence>
<dbReference type="InterPro" id="IPR027417">
    <property type="entry name" value="P-loop_NTPase"/>
</dbReference>
<dbReference type="EMBL" id="AJWJ01000089">
    <property type="protein sequence ID" value="KAF2075691.1"/>
    <property type="molecule type" value="Genomic_DNA"/>
</dbReference>
<organism evidence="4 5">
    <name type="scientific">Polysphondylium violaceum</name>
    <dbReference type="NCBI Taxonomy" id="133409"/>
    <lineage>
        <taxon>Eukaryota</taxon>
        <taxon>Amoebozoa</taxon>
        <taxon>Evosea</taxon>
        <taxon>Eumycetozoa</taxon>
        <taxon>Dictyostelia</taxon>
        <taxon>Dictyosteliales</taxon>
        <taxon>Dictyosteliaceae</taxon>
        <taxon>Polysphondylium</taxon>
    </lineage>
</organism>
<reference evidence="4" key="1">
    <citation type="submission" date="2020-01" db="EMBL/GenBank/DDBJ databases">
        <title>Development of genomics and gene disruption for Polysphondylium violaceum indicates a role for the polyketide synthase stlB in stalk morphogenesis.</title>
        <authorList>
            <person name="Narita B."/>
            <person name="Kawabe Y."/>
            <person name="Kin K."/>
            <person name="Saito T."/>
            <person name="Gibbs R."/>
            <person name="Kuspa A."/>
            <person name="Muzny D."/>
            <person name="Queller D."/>
            <person name="Richards S."/>
            <person name="Strassman J."/>
            <person name="Sucgang R."/>
            <person name="Worley K."/>
            <person name="Schaap P."/>
        </authorList>
    </citation>
    <scope>NUCLEOTIDE SEQUENCE</scope>
    <source>
        <strain evidence="4">QSvi11</strain>
    </source>
</reference>
<keyword evidence="5" id="KW-1185">Reference proteome</keyword>
<name>A0A8J4UUN5_9MYCE</name>
<dbReference type="PANTHER" id="PTHR47978">
    <property type="match status" value="1"/>
</dbReference>
<dbReference type="InterPro" id="IPR005225">
    <property type="entry name" value="Small_GTP-bd"/>
</dbReference>
<dbReference type="PROSITE" id="PS51421">
    <property type="entry name" value="RAS"/>
    <property type="match status" value="1"/>
</dbReference>
<evidence type="ECO:0000256" key="1">
    <source>
        <dbReference type="ARBA" id="ARBA00006270"/>
    </source>
</evidence>
<dbReference type="SMART" id="SM00175">
    <property type="entry name" value="RAB"/>
    <property type="match status" value="1"/>
</dbReference>
<gene>
    <name evidence="4" type="ORF">CYY_003004</name>
</gene>
<evidence type="ECO:0000256" key="3">
    <source>
        <dbReference type="ARBA" id="ARBA00023134"/>
    </source>
</evidence>